<protein>
    <submittedName>
        <fullName evidence="2">Uncharacterized protein</fullName>
    </submittedName>
</protein>
<feature type="compositionally biased region" description="Polar residues" evidence="1">
    <location>
        <begin position="24"/>
        <end position="36"/>
    </location>
</feature>
<accession>A0A9P5MSX0</accession>
<reference evidence="2" key="2">
    <citation type="journal article" date="2020" name="Nat. Commun.">
        <title>Large-scale genome sequencing of mycorrhizal fungi provides insights into the early evolution of symbiotic traits.</title>
        <authorList>
            <person name="Miyauchi S."/>
            <person name="Kiss E."/>
            <person name="Kuo A."/>
            <person name="Drula E."/>
            <person name="Kohler A."/>
            <person name="Sanchez-Garcia M."/>
            <person name="Morin E."/>
            <person name="Andreopoulos B."/>
            <person name="Barry K.W."/>
            <person name="Bonito G."/>
            <person name="Buee M."/>
            <person name="Carver A."/>
            <person name="Chen C."/>
            <person name="Cichocki N."/>
            <person name="Clum A."/>
            <person name="Culley D."/>
            <person name="Crous P.W."/>
            <person name="Fauchery L."/>
            <person name="Girlanda M."/>
            <person name="Hayes R.D."/>
            <person name="Keri Z."/>
            <person name="LaButti K."/>
            <person name="Lipzen A."/>
            <person name="Lombard V."/>
            <person name="Magnuson J."/>
            <person name="Maillard F."/>
            <person name="Murat C."/>
            <person name="Nolan M."/>
            <person name="Ohm R.A."/>
            <person name="Pangilinan J."/>
            <person name="Pereira M.F."/>
            <person name="Perotto S."/>
            <person name="Peter M."/>
            <person name="Pfister S."/>
            <person name="Riley R."/>
            <person name="Sitrit Y."/>
            <person name="Stielow J.B."/>
            <person name="Szollosi G."/>
            <person name="Zifcakova L."/>
            <person name="Stursova M."/>
            <person name="Spatafora J.W."/>
            <person name="Tedersoo L."/>
            <person name="Vaario L.M."/>
            <person name="Yamada A."/>
            <person name="Yan M."/>
            <person name="Wang P."/>
            <person name="Xu J."/>
            <person name="Bruns T."/>
            <person name="Baldrian P."/>
            <person name="Vilgalys R."/>
            <person name="Dunand C."/>
            <person name="Henrissat B."/>
            <person name="Grigoriev I.V."/>
            <person name="Hibbett D."/>
            <person name="Nagy L.G."/>
            <person name="Martin F.M."/>
        </authorList>
    </citation>
    <scope>NUCLEOTIDE SEQUENCE</scope>
    <source>
        <strain evidence="2">Prilba</strain>
    </source>
</reference>
<dbReference type="EMBL" id="WHVB01000013">
    <property type="protein sequence ID" value="KAF8477838.1"/>
    <property type="molecule type" value="Genomic_DNA"/>
</dbReference>
<comment type="caution">
    <text evidence="2">The sequence shown here is derived from an EMBL/GenBank/DDBJ whole genome shotgun (WGS) entry which is preliminary data.</text>
</comment>
<dbReference type="Proteomes" id="UP000759537">
    <property type="component" value="Unassembled WGS sequence"/>
</dbReference>
<dbReference type="AlphaFoldDB" id="A0A9P5MSX0"/>
<name>A0A9P5MSX0_9AGAM</name>
<keyword evidence="3" id="KW-1185">Reference proteome</keyword>
<reference evidence="2" key="1">
    <citation type="submission" date="2019-10" db="EMBL/GenBank/DDBJ databases">
        <authorList>
            <consortium name="DOE Joint Genome Institute"/>
            <person name="Kuo A."/>
            <person name="Miyauchi S."/>
            <person name="Kiss E."/>
            <person name="Drula E."/>
            <person name="Kohler A."/>
            <person name="Sanchez-Garcia M."/>
            <person name="Andreopoulos B."/>
            <person name="Barry K.W."/>
            <person name="Bonito G."/>
            <person name="Buee M."/>
            <person name="Carver A."/>
            <person name="Chen C."/>
            <person name="Cichocki N."/>
            <person name="Clum A."/>
            <person name="Culley D."/>
            <person name="Crous P.W."/>
            <person name="Fauchery L."/>
            <person name="Girlanda M."/>
            <person name="Hayes R."/>
            <person name="Keri Z."/>
            <person name="LaButti K."/>
            <person name="Lipzen A."/>
            <person name="Lombard V."/>
            <person name="Magnuson J."/>
            <person name="Maillard F."/>
            <person name="Morin E."/>
            <person name="Murat C."/>
            <person name="Nolan M."/>
            <person name="Ohm R."/>
            <person name="Pangilinan J."/>
            <person name="Pereira M."/>
            <person name="Perotto S."/>
            <person name="Peter M."/>
            <person name="Riley R."/>
            <person name="Sitrit Y."/>
            <person name="Stielow B."/>
            <person name="Szollosi G."/>
            <person name="Zifcakova L."/>
            <person name="Stursova M."/>
            <person name="Spatafora J.W."/>
            <person name="Tedersoo L."/>
            <person name="Vaario L.-M."/>
            <person name="Yamada A."/>
            <person name="Yan M."/>
            <person name="Wang P."/>
            <person name="Xu J."/>
            <person name="Bruns T."/>
            <person name="Baldrian P."/>
            <person name="Vilgalys R."/>
            <person name="Henrissat B."/>
            <person name="Grigoriev I.V."/>
            <person name="Hibbett D."/>
            <person name="Nagy L.G."/>
            <person name="Martin F.M."/>
        </authorList>
    </citation>
    <scope>NUCLEOTIDE SEQUENCE</scope>
    <source>
        <strain evidence="2">Prilba</strain>
    </source>
</reference>
<sequence>MATATIIEPPAYAPSSPSPSSPSNSQEDLLNLRPSSSTPPPAYTERAVRRLKITSPPGAGILNASILDAAGRTLYSTSSDAKLKKTSVRRLGPYLDSDTDADADTSNIATAEDGEELARFGWDRASPRVRFGPAPANKKQKKQQRKVKCKEWLPLADSVSGATSILQSRILTLNGARYSITERKGGIGYLLRINDEDTFPLLPLARWRTAPNSRSQLLEVFDGACAIPGLFDAFVLALIVLQSAQPLGDMPDCLNPASPKFFSNSGLAWR</sequence>
<evidence type="ECO:0000256" key="1">
    <source>
        <dbReference type="SAM" id="MobiDB-lite"/>
    </source>
</evidence>
<evidence type="ECO:0000313" key="3">
    <source>
        <dbReference type="Proteomes" id="UP000759537"/>
    </source>
</evidence>
<proteinExistence type="predicted"/>
<evidence type="ECO:0000313" key="2">
    <source>
        <dbReference type="EMBL" id="KAF8477838.1"/>
    </source>
</evidence>
<gene>
    <name evidence="2" type="ORF">DFH94DRAFT_756132</name>
</gene>
<organism evidence="2 3">
    <name type="scientific">Russula ochroleuca</name>
    <dbReference type="NCBI Taxonomy" id="152965"/>
    <lineage>
        <taxon>Eukaryota</taxon>
        <taxon>Fungi</taxon>
        <taxon>Dikarya</taxon>
        <taxon>Basidiomycota</taxon>
        <taxon>Agaricomycotina</taxon>
        <taxon>Agaricomycetes</taxon>
        <taxon>Russulales</taxon>
        <taxon>Russulaceae</taxon>
        <taxon>Russula</taxon>
    </lineage>
</organism>
<feature type="region of interest" description="Disordered" evidence="1">
    <location>
        <begin position="1"/>
        <end position="43"/>
    </location>
</feature>
<dbReference type="OrthoDB" id="3201463at2759"/>